<keyword evidence="2" id="KW-1185">Reference proteome</keyword>
<accession>A0A1R3IWI2</accession>
<comment type="caution">
    <text evidence="1">The sequence shown here is derived from an EMBL/GenBank/DDBJ whole genome shotgun (WGS) entry which is preliminary data.</text>
</comment>
<dbReference type="OrthoDB" id="442460at2759"/>
<dbReference type="EMBL" id="AWUE01017496">
    <property type="protein sequence ID" value="OMO86890.1"/>
    <property type="molecule type" value="Genomic_DNA"/>
</dbReference>
<dbReference type="InterPro" id="IPR040415">
    <property type="entry name" value="SETD9"/>
</dbReference>
<evidence type="ECO:0000313" key="1">
    <source>
        <dbReference type="EMBL" id="OMO86890.1"/>
    </source>
</evidence>
<dbReference type="PANTHER" id="PTHR33524">
    <property type="entry name" value="C5ORF35"/>
    <property type="match status" value="1"/>
</dbReference>
<dbReference type="Proteomes" id="UP000187203">
    <property type="component" value="Unassembled WGS sequence"/>
</dbReference>
<protein>
    <submittedName>
        <fullName evidence="1">Uncharacterized protein</fullName>
    </submittedName>
</protein>
<organism evidence="1 2">
    <name type="scientific">Corchorus olitorius</name>
    <dbReference type="NCBI Taxonomy" id="93759"/>
    <lineage>
        <taxon>Eukaryota</taxon>
        <taxon>Viridiplantae</taxon>
        <taxon>Streptophyta</taxon>
        <taxon>Embryophyta</taxon>
        <taxon>Tracheophyta</taxon>
        <taxon>Spermatophyta</taxon>
        <taxon>Magnoliopsida</taxon>
        <taxon>eudicotyledons</taxon>
        <taxon>Gunneridae</taxon>
        <taxon>Pentapetalae</taxon>
        <taxon>rosids</taxon>
        <taxon>malvids</taxon>
        <taxon>Malvales</taxon>
        <taxon>Malvaceae</taxon>
        <taxon>Grewioideae</taxon>
        <taxon>Apeibeae</taxon>
        <taxon>Corchorus</taxon>
    </lineage>
</organism>
<evidence type="ECO:0000313" key="2">
    <source>
        <dbReference type="Proteomes" id="UP000187203"/>
    </source>
</evidence>
<proteinExistence type="predicted"/>
<gene>
    <name evidence="1" type="ORF">COLO4_20883</name>
</gene>
<sequence length="118" mass="13210">MMKLEKVLFLNGEANVGAVIAMYPGIIYTPAYYQYIPGYPRVDAQNTYLITRYDGTVISAQPWGYGGETRKLWDGSTKADVRARPKTEVTEQGSDRLWKMLSKPLELDRSQVGSGGEI</sequence>
<reference evidence="2" key="1">
    <citation type="submission" date="2013-09" db="EMBL/GenBank/DDBJ databases">
        <title>Corchorus olitorius genome sequencing.</title>
        <authorList>
            <person name="Alam M."/>
            <person name="Haque M.S."/>
            <person name="Islam M.S."/>
            <person name="Emdad E.M."/>
            <person name="Islam M.M."/>
            <person name="Ahmed B."/>
            <person name="Halim A."/>
            <person name="Hossen Q.M.M."/>
            <person name="Hossain M.Z."/>
            <person name="Ahmed R."/>
            <person name="Khan M.M."/>
            <person name="Islam R."/>
            <person name="Rashid M.M."/>
            <person name="Khan S.A."/>
            <person name="Rahman M.S."/>
            <person name="Alam M."/>
            <person name="Yahiya A.S."/>
            <person name="Khan M.S."/>
            <person name="Azam M.S."/>
            <person name="Haque T."/>
            <person name="Lashkar M.Z.H."/>
            <person name="Akhand A.I."/>
            <person name="Morshed G."/>
            <person name="Roy S."/>
            <person name="Uddin K.S."/>
            <person name="Rabeya T."/>
            <person name="Hossain A.S."/>
            <person name="Chowdhury A."/>
            <person name="Snigdha A.R."/>
            <person name="Mortoza M.S."/>
            <person name="Matin S.A."/>
            <person name="Hoque S.M.E."/>
            <person name="Islam M.K."/>
            <person name="Roy D.K."/>
            <person name="Haider R."/>
            <person name="Moosa M.M."/>
            <person name="Elias S.M."/>
            <person name="Hasan A.M."/>
            <person name="Jahan S."/>
            <person name="Shafiuddin M."/>
            <person name="Mahmood N."/>
            <person name="Shommy N.S."/>
        </authorList>
    </citation>
    <scope>NUCLEOTIDE SEQUENCE [LARGE SCALE GENOMIC DNA]</scope>
    <source>
        <strain evidence="2">cv. O-4</strain>
    </source>
</reference>
<name>A0A1R3IWI2_9ROSI</name>
<dbReference type="AlphaFoldDB" id="A0A1R3IWI2"/>
<dbReference type="PANTHER" id="PTHR33524:SF1">
    <property type="entry name" value="SET DOMAIN-CONTAINING PROTEIN"/>
    <property type="match status" value="1"/>
</dbReference>